<dbReference type="RefSeq" id="XP_025430179.1">
    <property type="nucleotide sequence ID" value="XM_025576416.1"/>
</dbReference>
<accession>A0A318ZCE3</accession>
<evidence type="ECO:0000256" key="1">
    <source>
        <dbReference type="SAM" id="MobiDB-lite"/>
    </source>
</evidence>
<evidence type="ECO:0000313" key="2">
    <source>
        <dbReference type="EMBL" id="PYH44197.1"/>
    </source>
</evidence>
<name>A0A318ZCE3_9EURO</name>
<keyword evidence="3" id="KW-1185">Reference proteome</keyword>
<sequence>MGYQGGGLAGRPKSKHAPEDRGPLGTGAKSVAPRKGLWLVGIKDASKANQIIGGTVEFNYKGHVHKGIFEKYYTGGPKRFVTDSVGAIDDDDLIGLIATNVPGIEFDLAKQALGGTVGPKRQVDFAKPPGLIGLCGLRLHNPRISLGACEHIQGDLGPTSAPHVPPAAWFIRNVKRLSDFPDKFLLSYSGKNRYINLEGTNRLFCADQITLATIHIDTFDRRSIKPTSPVCKGQRFTIPAPEETATLKSILNSVQAPTETTFLKLFQTALELCQRDRAIQSNTT</sequence>
<dbReference type="Proteomes" id="UP000248349">
    <property type="component" value="Unassembled WGS sequence"/>
</dbReference>
<protein>
    <submittedName>
        <fullName evidence="2">Uncharacterized protein</fullName>
    </submittedName>
</protein>
<dbReference type="GeneID" id="37077645"/>
<gene>
    <name evidence="2" type="ORF">BP01DRAFT_366638</name>
</gene>
<evidence type="ECO:0000313" key="3">
    <source>
        <dbReference type="Proteomes" id="UP000248349"/>
    </source>
</evidence>
<dbReference type="AlphaFoldDB" id="A0A318ZCE3"/>
<reference evidence="2 3" key="1">
    <citation type="submission" date="2016-12" db="EMBL/GenBank/DDBJ databases">
        <title>The genomes of Aspergillus section Nigri reveals drivers in fungal speciation.</title>
        <authorList>
            <consortium name="DOE Joint Genome Institute"/>
            <person name="Vesth T.C."/>
            <person name="Nybo J."/>
            <person name="Theobald S."/>
            <person name="Brandl J."/>
            <person name="Frisvad J.C."/>
            <person name="Nielsen K.F."/>
            <person name="Lyhne E.K."/>
            <person name="Kogle M.E."/>
            <person name="Kuo A."/>
            <person name="Riley R."/>
            <person name="Clum A."/>
            <person name="Nolan M."/>
            <person name="Lipzen A."/>
            <person name="Salamov A."/>
            <person name="Henrissat B."/>
            <person name="Wiebenga A."/>
            <person name="De Vries R.P."/>
            <person name="Grigoriev I.V."/>
            <person name="Mortensen U.H."/>
            <person name="Andersen M.R."/>
            <person name="Baker S.E."/>
        </authorList>
    </citation>
    <scope>NUCLEOTIDE SEQUENCE [LARGE SCALE GENOMIC DNA]</scope>
    <source>
        <strain evidence="2 3">JOP 1030-1</strain>
    </source>
</reference>
<proteinExistence type="predicted"/>
<organism evidence="2 3">
    <name type="scientific">Aspergillus saccharolyticus JOP 1030-1</name>
    <dbReference type="NCBI Taxonomy" id="1450539"/>
    <lineage>
        <taxon>Eukaryota</taxon>
        <taxon>Fungi</taxon>
        <taxon>Dikarya</taxon>
        <taxon>Ascomycota</taxon>
        <taxon>Pezizomycotina</taxon>
        <taxon>Eurotiomycetes</taxon>
        <taxon>Eurotiomycetidae</taxon>
        <taxon>Eurotiales</taxon>
        <taxon>Aspergillaceae</taxon>
        <taxon>Aspergillus</taxon>
        <taxon>Aspergillus subgen. Circumdati</taxon>
    </lineage>
</organism>
<feature type="region of interest" description="Disordered" evidence="1">
    <location>
        <begin position="1"/>
        <end position="29"/>
    </location>
</feature>
<dbReference type="EMBL" id="KZ821238">
    <property type="protein sequence ID" value="PYH44197.1"/>
    <property type="molecule type" value="Genomic_DNA"/>
</dbReference>